<reference evidence="2 3" key="1">
    <citation type="submission" date="2020-08" db="EMBL/GenBank/DDBJ databases">
        <title>Genome sequence of Leucobacter denitrificans KACC 14055T.</title>
        <authorList>
            <person name="Hyun D.-W."/>
            <person name="Bae J.-W."/>
        </authorList>
    </citation>
    <scope>NUCLEOTIDE SEQUENCE [LARGE SCALE GENOMIC DNA]</scope>
    <source>
        <strain evidence="2 3">KACC 14055</strain>
    </source>
</reference>
<feature type="chain" id="PRO_5028876137" evidence="1">
    <location>
        <begin position="24"/>
        <end position="109"/>
    </location>
</feature>
<evidence type="ECO:0000256" key="1">
    <source>
        <dbReference type="SAM" id="SignalP"/>
    </source>
</evidence>
<keyword evidence="2" id="KW-0347">Helicase</keyword>
<keyword evidence="3" id="KW-1185">Reference proteome</keyword>
<sequence length="109" mass="10237">MAAIAAGVLIIGTPALVASNAVAAGARAASAADAAALAAADASVGLSTVVVEDPCALAAEVAERNNLELRACEVDGSSGSARVTTVARTGLVSVSRSAHAGPPEAGGSA</sequence>
<keyword evidence="2" id="KW-0547">Nucleotide-binding</keyword>
<keyword evidence="2" id="KW-0378">Hydrolase</keyword>
<dbReference type="EMBL" id="CP060716">
    <property type="protein sequence ID" value="QNN63905.1"/>
    <property type="molecule type" value="Genomic_DNA"/>
</dbReference>
<dbReference type="AlphaFoldDB" id="A0A7G9S7T0"/>
<organism evidence="2 3">
    <name type="scientific">Leucobacter denitrificans</name>
    <dbReference type="NCBI Taxonomy" id="683042"/>
    <lineage>
        <taxon>Bacteria</taxon>
        <taxon>Bacillati</taxon>
        <taxon>Actinomycetota</taxon>
        <taxon>Actinomycetes</taxon>
        <taxon>Micrococcales</taxon>
        <taxon>Microbacteriaceae</taxon>
        <taxon>Leucobacter</taxon>
    </lineage>
</organism>
<dbReference type="KEGG" id="ldn:H9L06_05065"/>
<feature type="signal peptide" evidence="1">
    <location>
        <begin position="1"/>
        <end position="23"/>
    </location>
</feature>
<keyword evidence="1" id="KW-0732">Signal</keyword>
<name>A0A7G9S7T0_9MICO</name>
<keyword evidence="2" id="KW-0067">ATP-binding</keyword>
<gene>
    <name evidence="2" type="ORF">H9L06_05065</name>
</gene>
<dbReference type="Proteomes" id="UP000515934">
    <property type="component" value="Chromosome"/>
</dbReference>
<evidence type="ECO:0000313" key="2">
    <source>
        <dbReference type="EMBL" id="QNN63905.1"/>
    </source>
</evidence>
<accession>A0A7G9S7T0</accession>
<evidence type="ECO:0000313" key="3">
    <source>
        <dbReference type="Proteomes" id="UP000515934"/>
    </source>
</evidence>
<proteinExistence type="predicted"/>
<protein>
    <submittedName>
        <fullName evidence="2">Helicase</fullName>
    </submittedName>
</protein>
<dbReference type="GO" id="GO:0004386">
    <property type="term" value="F:helicase activity"/>
    <property type="evidence" value="ECO:0007669"/>
    <property type="project" value="UniProtKB-KW"/>
</dbReference>